<dbReference type="Gene3D" id="6.10.340.10">
    <property type="match status" value="1"/>
</dbReference>
<protein>
    <recommendedName>
        <fullName evidence="3">histidine kinase</fullName>
        <ecNumber evidence="3">2.7.13.3</ecNumber>
    </recommendedName>
</protein>
<dbReference type="Gene3D" id="1.10.287.130">
    <property type="match status" value="1"/>
</dbReference>
<dbReference type="FunFam" id="3.30.565.10:FF:000006">
    <property type="entry name" value="Sensor histidine kinase WalK"/>
    <property type="match status" value="1"/>
</dbReference>
<dbReference type="InterPro" id="IPR005467">
    <property type="entry name" value="His_kinase_dom"/>
</dbReference>
<feature type="transmembrane region" description="Helical" evidence="12">
    <location>
        <begin position="284"/>
        <end position="306"/>
    </location>
</feature>
<dbReference type="EC" id="2.7.13.3" evidence="3"/>
<evidence type="ECO:0000256" key="3">
    <source>
        <dbReference type="ARBA" id="ARBA00012438"/>
    </source>
</evidence>
<gene>
    <name evidence="14" type="ORF">GPM19_04245</name>
</gene>
<keyword evidence="5" id="KW-0597">Phosphoprotein</keyword>
<keyword evidence="15" id="KW-1185">Reference proteome</keyword>
<evidence type="ECO:0000259" key="13">
    <source>
        <dbReference type="PROSITE" id="PS50109"/>
    </source>
</evidence>
<evidence type="ECO:0000256" key="5">
    <source>
        <dbReference type="ARBA" id="ARBA00022553"/>
    </source>
</evidence>
<comment type="caution">
    <text evidence="14">The sequence shown here is derived from an EMBL/GenBank/DDBJ whole genome shotgun (WGS) entry which is preliminary data.</text>
</comment>
<dbReference type="EMBL" id="WTKP01000002">
    <property type="protein sequence ID" value="MWJ27422.1"/>
    <property type="molecule type" value="Genomic_DNA"/>
</dbReference>
<sequence>MLLRNRIVLIICLASVLTMTAMMVTVYQLLLDDYEYLVAEHESSSLADLSHQVEQGLQQSLIALESVSWRLVDSNTGTLYPLKELEAIMQQSRLANDRFPDGLLIFDADATAIAENIHVPGRLGTNYADRAHFRRLFKSGKPIISEPIIGRTTGLPLLSFLVPVLSDEGKRLGIVGGVIDLSKNNILPEGIDENWQDDNTFLIIDVNNRLFVSMQQKFDEVQPLPPPGQNALVDAASRNLHSGQVTTADNQRYVVVTRELADLGWIMLRAIPYQRAIAPARKSFANFSIISLFIAITVAMIGWWVACSLTRPLEYIAQRIDSMADDPSEVSILTAKGGPEIQSLTRAMNRLAKERQAVDRLKDDFISSVSHELRTPMTSLHGSLKLLNAGVTGDLPSKARSMIELALRNSERLQLLVRDLLDFNKLISGNIVFERQSFALSELLQQAVNDIGPMAAECGIRFDIHDDQHLGVWADAQRLRQVVDNLLSNAVKHSPLGGEVRITTEPASPERVRVTVSDQGSGVPDEFSPRIFERFAQADRGSKRAVTGTGLGLAIARELIMRMDGAIGFYNTEGANFWFELPKARERQQEPQEESTLG</sequence>
<evidence type="ECO:0000313" key="14">
    <source>
        <dbReference type="EMBL" id="MWJ27422.1"/>
    </source>
</evidence>
<evidence type="ECO:0000256" key="9">
    <source>
        <dbReference type="ARBA" id="ARBA00022989"/>
    </source>
</evidence>
<evidence type="ECO:0000256" key="12">
    <source>
        <dbReference type="SAM" id="Phobius"/>
    </source>
</evidence>
<dbReference type="Pfam" id="PF00512">
    <property type="entry name" value="HisKA"/>
    <property type="match status" value="1"/>
</dbReference>
<keyword evidence="11 12" id="KW-0472">Membrane</keyword>
<feature type="transmembrane region" description="Helical" evidence="12">
    <location>
        <begin position="6"/>
        <end position="27"/>
    </location>
</feature>
<keyword evidence="7 12" id="KW-0812">Transmembrane</keyword>
<dbReference type="InterPro" id="IPR050736">
    <property type="entry name" value="Sensor_HK_Regulatory"/>
</dbReference>
<dbReference type="InterPro" id="IPR036890">
    <property type="entry name" value="HATPase_C_sf"/>
</dbReference>
<dbReference type="SUPFAM" id="SSF47384">
    <property type="entry name" value="Homodimeric domain of signal transducing histidine kinase"/>
    <property type="match status" value="1"/>
</dbReference>
<comment type="catalytic activity">
    <reaction evidence="1">
        <text>ATP + protein L-histidine = ADP + protein N-phospho-L-histidine.</text>
        <dbReference type="EC" id="2.7.13.3"/>
    </reaction>
</comment>
<keyword evidence="10" id="KW-0902">Two-component regulatory system</keyword>
<evidence type="ECO:0000256" key="11">
    <source>
        <dbReference type="ARBA" id="ARBA00023136"/>
    </source>
</evidence>
<dbReference type="AlphaFoldDB" id="A0A7X3GYT8"/>
<dbReference type="PROSITE" id="PS50109">
    <property type="entry name" value="HIS_KIN"/>
    <property type="match status" value="1"/>
</dbReference>
<dbReference type="Proteomes" id="UP000437638">
    <property type="component" value="Unassembled WGS sequence"/>
</dbReference>
<evidence type="ECO:0000256" key="7">
    <source>
        <dbReference type="ARBA" id="ARBA00022692"/>
    </source>
</evidence>
<dbReference type="GO" id="GO:0000155">
    <property type="term" value="F:phosphorelay sensor kinase activity"/>
    <property type="evidence" value="ECO:0007669"/>
    <property type="project" value="InterPro"/>
</dbReference>
<dbReference type="PANTHER" id="PTHR43711">
    <property type="entry name" value="TWO-COMPONENT HISTIDINE KINASE"/>
    <property type="match status" value="1"/>
</dbReference>
<evidence type="ECO:0000256" key="2">
    <source>
        <dbReference type="ARBA" id="ARBA00004651"/>
    </source>
</evidence>
<keyword evidence="9 12" id="KW-1133">Transmembrane helix</keyword>
<keyword evidence="4" id="KW-1003">Cell membrane</keyword>
<evidence type="ECO:0000256" key="4">
    <source>
        <dbReference type="ARBA" id="ARBA00022475"/>
    </source>
</evidence>
<dbReference type="GO" id="GO:0005886">
    <property type="term" value="C:plasma membrane"/>
    <property type="evidence" value="ECO:0007669"/>
    <property type="project" value="UniProtKB-SubCell"/>
</dbReference>
<reference evidence="14 15" key="1">
    <citation type="submission" date="2019-12" db="EMBL/GenBank/DDBJ databases">
        <title>Halomonas rutogse sp. nov. isolated from two lakes on Tibetan Plateau.</title>
        <authorList>
            <person name="Gao P."/>
        </authorList>
    </citation>
    <scope>NUCLEOTIDE SEQUENCE [LARGE SCALE GENOMIC DNA]</scope>
    <source>
        <strain evidence="14 15">ZH2S</strain>
    </source>
</reference>
<dbReference type="RefSeq" id="WP_160417607.1">
    <property type="nucleotide sequence ID" value="NZ_WTKP01000002.1"/>
</dbReference>
<accession>A0A7X3GYT8</accession>
<evidence type="ECO:0000256" key="6">
    <source>
        <dbReference type="ARBA" id="ARBA00022679"/>
    </source>
</evidence>
<dbReference type="Pfam" id="PF02743">
    <property type="entry name" value="dCache_1"/>
    <property type="match status" value="1"/>
</dbReference>
<dbReference type="Pfam" id="PF02518">
    <property type="entry name" value="HATPase_c"/>
    <property type="match status" value="1"/>
</dbReference>
<name>A0A7X3GYT8_9GAMM</name>
<dbReference type="InterPro" id="IPR033479">
    <property type="entry name" value="dCache_1"/>
</dbReference>
<feature type="domain" description="Histidine kinase" evidence="13">
    <location>
        <begin position="368"/>
        <end position="585"/>
    </location>
</feature>
<dbReference type="InterPro" id="IPR003594">
    <property type="entry name" value="HATPase_dom"/>
</dbReference>
<evidence type="ECO:0000256" key="8">
    <source>
        <dbReference type="ARBA" id="ARBA00022777"/>
    </source>
</evidence>
<dbReference type="Gene3D" id="3.30.565.10">
    <property type="entry name" value="Histidine kinase-like ATPase, C-terminal domain"/>
    <property type="match status" value="1"/>
</dbReference>
<comment type="subcellular location">
    <subcellularLocation>
        <location evidence="2">Cell membrane</location>
        <topology evidence="2">Multi-pass membrane protein</topology>
    </subcellularLocation>
</comment>
<dbReference type="InterPro" id="IPR003661">
    <property type="entry name" value="HisK_dim/P_dom"/>
</dbReference>
<dbReference type="PANTHER" id="PTHR43711:SF1">
    <property type="entry name" value="HISTIDINE KINASE 1"/>
    <property type="match status" value="1"/>
</dbReference>
<evidence type="ECO:0000313" key="15">
    <source>
        <dbReference type="Proteomes" id="UP000437638"/>
    </source>
</evidence>
<dbReference type="CDD" id="cd12914">
    <property type="entry name" value="PDC1_DGC_like"/>
    <property type="match status" value="1"/>
</dbReference>
<evidence type="ECO:0000256" key="10">
    <source>
        <dbReference type="ARBA" id="ARBA00023012"/>
    </source>
</evidence>
<keyword evidence="6" id="KW-0808">Transferase</keyword>
<dbReference type="Gene3D" id="3.30.450.20">
    <property type="entry name" value="PAS domain"/>
    <property type="match status" value="1"/>
</dbReference>
<dbReference type="PRINTS" id="PR00344">
    <property type="entry name" value="BCTRLSENSOR"/>
</dbReference>
<evidence type="ECO:0000256" key="1">
    <source>
        <dbReference type="ARBA" id="ARBA00000085"/>
    </source>
</evidence>
<organism evidence="14 15">
    <name type="scientific">Vreelandella zhuhanensis</name>
    <dbReference type="NCBI Taxonomy" id="2684210"/>
    <lineage>
        <taxon>Bacteria</taxon>
        <taxon>Pseudomonadati</taxon>
        <taxon>Pseudomonadota</taxon>
        <taxon>Gammaproteobacteria</taxon>
        <taxon>Oceanospirillales</taxon>
        <taxon>Halomonadaceae</taxon>
        <taxon>Vreelandella</taxon>
    </lineage>
</organism>
<dbReference type="CDD" id="cd00082">
    <property type="entry name" value="HisKA"/>
    <property type="match status" value="1"/>
</dbReference>
<dbReference type="InterPro" id="IPR004358">
    <property type="entry name" value="Sig_transdc_His_kin-like_C"/>
</dbReference>
<dbReference type="SUPFAM" id="SSF55874">
    <property type="entry name" value="ATPase domain of HSP90 chaperone/DNA topoisomerase II/histidine kinase"/>
    <property type="match status" value="1"/>
</dbReference>
<dbReference type="InterPro" id="IPR036097">
    <property type="entry name" value="HisK_dim/P_sf"/>
</dbReference>
<keyword evidence="8" id="KW-0418">Kinase</keyword>
<dbReference type="SMART" id="SM00388">
    <property type="entry name" value="HisKA"/>
    <property type="match status" value="1"/>
</dbReference>
<dbReference type="SMART" id="SM00387">
    <property type="entry name" value="HATPase_c"/>
    <property type="match status" value="1"/>
</dbReference>
<proteinExistence type="predicted"/>